<dbReference type="Proteomes" id="UP001055514">
    <property type="component" value="Chromosome"/>
</dbReference>
<evidence type="ECO:0000313" key="2">
    <source>
        <dbReference type="Proteomes" id="UP001055514"/>
    </source>
</evidence>
<dbReference type="EMBL" id="CP095407">
    <property type="protein sequence ID" value="USU93778.1"/>
    <property type="molecule type" value="Genomic_DNA"/>
</dbReference>
<proteinExistence type="predicted"/>
<accession>A0AAE9M7L8</accession>
<dbReference type="AlphaFoldDB" id="A0AAE9M7L8"/>
<reference evidence="1" key="1">
    <citation type="submission" date="2022-04" db="EMBL/GenBank/DDBJ databases">
        <title>Emergence of ST220 Acinetobacter pittii strain in bloodstream infection, which co-producing chromosomal NDM-1 and OXA-820 carbapenemases.</title>
        <authorList>
            <person name="Tian C."/>
            <person name="Xing M."/>
            <person name="Fu L."/>
            <person name="Xia D."/>
        </authorList>
    </citation>
    <scope>NUCLEOTIDE SEQUENCE</scope>
    <source>
        <strain evidence="1">TCM</strain>
    </source>
</reference>
<name>A0AAE9M7L8_ACIPI</name>
<sequence>MTVVVVSNENFQYELYLEDIIDLALKRYEKNLYPASSIRLDLPKYEVSRFSNANALPMDSIVEFNSLEISQSVILAYKRFLKNKQEANF</sequence>
<gene>
    <name evidence="1" type="ORF">MWH18_15715</name>
</gene>
<dbReference type="RefSeq" id="WP_126117684.1">
    <property type="nucleotide sequence ID" value="NZ_CP095407.1"/>
</dbReference>
<evidence type="ECO:0000313" key="1">
    <source>
        <dbReference type="EMBL" id="USU93778.1"/>
    </source>
</evidence>
<protein>
    <submittedName>
        <fullName evidence="1">Uncharacterized protein</fullName>
    </submittedName>
</protein>
<organism evidence="1 2">
    <name type="scientific">Acinetobacter pittii</name>
    <name type="common">Acinetobacter genomosp. 3</name>
    <dbReference type="NCBI Taxonomy" id="48296"/>
    <lineage>
        <taxon>Bacteria</taxon>
        <taxon>Pseudomonadati</taxon>
        <taxon>Pseudomonadota</taxon>
        <taxon>Gammaproteobacteria</taxon>
        <taxon>Moraxellales</taxon>
        <taxon>Moraxellaceae</taxon>
        <taxon>Acinetobacter</taxon>
        <taxon>Acinetobacter calcoaceticus/baumannii complex</taxon>
    </lineage>
</organism>